<reference evidence="9 10" key="1">
    <citation type="journal article" date="2018" name="Mol. Biol. Evol.">
        <title>Broad Genomic Sampling Reveals a Smut Pathogenic Ancestry of the Fungal Clade Ustilaginomycotina.</title>
        <authorList>
            <person name="Kijpornyongpan T."/>
            <person name="Mondo S.J."/>
            <person name="Barry K."/>
            <person name="Sandor L."/>
            <person name="Lee J."/>
            <person name="Lipzen A."/>
            <person name="Pangilinan J."/>
            <person name="LaButti K."/>
            <person name="Hainaut M."/>
            <person name="Henrissat B."/>
            <person name="Grigoriev I.V."/>
            <person name="Spatafora J.W."/>
            <person name="Aime M.C."/>
        </authorList>
    </citation>
    <scope>NUCLEOTIDE SEQUENCE [LARGE SCALE GENOMIC DNA]</scope>
    <source>
        <strain evidence="9 10">MCA 5214</strain>
    </source>
</reference>
<dbReference type="Pfam" id="PF00557">
    <property type="entry name" value="Peptidase_M24"/>
    <property type="match status" value="1"/>
</dbReference>
<feature type="compositionally biased region" description="Low complexity" evidence="7">
    <location>
        <begin position="12"/>
        <end position="25"/>
    </location>
</feature>
<evidence type="ECO:0000256" key="5">
    <source>
        <dbReference type="ARBA" id="ARBA00023211"/>
    </source>
</evidence>
<dbReference type="SUPFAM" id="SSF55920">
    <property type="entry name" value="Creatinase/aminopeptidase"/>
    <property type="match status" value="1"/>
</dbReference>
<dbReference type="STRING" id="1569628.A0A316UKG3"/>
<dbReference type="Pfam" id="PF05195">
    <property type="entry name" value="AMP_N"/>
    <property type="match status" value="1"/>
</dbReference>
<dbReference type="InterPro" id="IPR029149">
    <property type="entry name" value="Creatin/AminoP/Spt16_N"/>
</dbReference>
<organism evidence="9 10">
    <name type="scientific">Jaminaea rosea</name>
    <dbReference type="NCBI Taxonomy" id="1569628"/>
    <lineage>
        <taxon>Eukaryota</taxon>
        <taxon>Fungi</taxon>
        <taxon>Dikarya</taxon>
        <taxon>Basidiomycota</taxon>
        <taxon>Ustilaginomycotina</taxon>
        <taxon>Exobasidiomycetes</taxon>
        <taxon>Microstromatales</taxon>
        <taxon>Microstromatales incertae sedis</taxon>
        <taxon>Jaminaea</taxon>
    </lineage>
</organism>
<evidence type="ECO:0000256" key="7">
    <source>
        <dbReference type="SAM" id="MobiDB-lite"/>
    </source>
</evidence>
<comment type="similarity">
    <text evidence="2 6">Belongs to the peptidase M24B family.</text>
</comment>
<proteinExistence type="inferred from homology"/>
<dbReference type="GO" id="GO:0030145">
    <property type="term" value="F:manganese ion binding"/>
    <property type="evidence" value="ECO:0007669"/>
    <property type="project" value="InterPro"/>
</dbReference>
<dbReference type="Gene3D" id="3.90.230.10">
    <property type="entry name" value="Creatinase/methionine aminopeptidase superfamily"/>
    <property type="match status" value="1"/>
</dbReference>
<dbReference type="EMBL" id="KZ819676">
    <property type="protein sequence ID" value="PWN25288.1"/>
    <property type="molecule type" value="Genomic_DNA"/>
</dbReference>
<feature type="compositionally biased region" description="Polar residues" evidence="7">
    <location>
        <begin position="1"/>
        <end position="10"/>
    </location>
</feature>
<dbReference type="InterPro" id="IPR036005">
    <property type="entry name" value="Creatinase/aminopeptidase-like"/>
</dbReference>
<protein>
    <recommendedName>
        <fullName evidence="8">Aminopeptidase P N-terminal domain-containing protein</fullName>
    </recommendedName>
</protein>
<dbReference type="AlphaFoldDB" id="A0A316UKG3"/>
<evidence type="ECO:0000256" key="1">
    <source>
        <dbReference type="ARBA" id="ARBA00001936"/>
    </source>
</evidence>
<dbReference type="Proteomes" id="UP000245884">
    <property type="component" value="Unassembled WGS sequence"/>
</dbReference>
<keyword evidence="5" id="KW-0464">Manganese</keyword>
<dbReference type="GeneID" id="37028731"/>
<keyword evidence="10" id="KW-1185">Reference proteome</keyword>
<keyword evidence="4" id="KW-0378">Hydrolase</keyword>
<dbReference type="InterPro" id="IPR001131">
    <property type="entry name" value="Peptidase_M24B_aminopep-P_CS"/>
</dbReference>
<evidence type="ECO:0000256" key="3">
    <source>
        <dbReference type="ARBA" id="ARBA00022723"/>
    </source>
</evidence>
<dbReference type="PANTHER" id="PTHR43226:SF4">
    <property type="entry name" value="XAA-PRO AMINOPEPTIDASE 3"/>
    <property type="match status" value="1"/>
</dbReference>
<dbReference type="GO" id="GO:0005739">
    <property type="term" value="C:mitochondrion"/>
    <property type="evidence" value="ECO:0007669"/>
    <property type="project" value="TreeGrafter"/>
</dbReference>
<dbReference type="InterPro" id="IPR000994">
    <property type="entry name" value="Pept_M24"/>
</dbReference>
<evidence type="ECO:0000256" key="4">
    <source>
        <dbReference type="ARBA" id="ARBA00022801"/>
    </source>
</evidence>
<dbReference type="Gene3D" id="3.40.350.10">
    <property type="entry name" value="Creatinase/prolidase N-terminal domain"/>
    <property type="match status" value="1"/>
</dbReference>
<feature type="domain" description="Aminopeptidase P N-terminal" evidence="8">
    <location>
        <begin position="97"/>
        <end position="238"/>
    </location>
</feature>
<accession>A0A316UKG3</accession>
<gene>
    <name evidence="9" type="ORF">BDZ90DRAFT_234134</name>
</gene>
<dbReference type="RefSeq" id="XP_025359900.1">
    <property type="nucleotide sequence ID" value="XM_025506908.1"/>
</dbReference>
<evidence type="ECO:0000256" key="6">
    <source>
        <dbReference type="RuleBase" id="RU000590"/>
    </source>
</evidence>
<keyword evidence="3 6" id="KW-0479">Metal-binding</keyword>
<dbReference type="SMART" id="SM01011">
    <property type="entry name" value="AMP_N"/>
    <property type="match status" value="1"/>
</dbReference>
<comment type="cofactor">
    <cofactor evidence="1">
        <name>Mn(2+)</name>
        <dbReference type="ChEBI" id="CHEBI:29035"/>
    </cofactor>
</comment>
<dbReference type="InterPro" id="IPR052433">
    <property type="entry name" value="X-Pro_dipept-like"/>
</dbReference>
<evidence type="ECO:0000313" key="9">
    <source>
        <dbReference type="EMBL" id="PWN25288.1"/>
    </source>
</evidence>
<feature type="compositionally biased region" description="Polar residues" evidence="7">
    <location>
        <begin position="37"/>
        <end position="49"/>
    </location>
</feature>
<dbReference type="SUPFAM" id="SSF53092">
    <property type="entry name" value="Creatinase/prolidase N-terminal domain"/>
    <property type="match status" value="1"/>
</dbReference>
<dbReference type="PROSITE" id="PS00491">
    <property type="entry name" value="PROLINE_PEPTIDASE"/>
    <property type="match status" value="1"/>
</dbReference>
<dbReference type="PANTHER" id="PTHR43226">
    <property type="entry name" value="XAA-PRO AMINOPEPTIDASE 3"/>
    <property type="match status" value="1"/>
</dbReference>
<dbReference type="OrthoDB" id="4215474at2759"/>
<evidence type="ECO:0000259" key="8">
    <source>
        <dbReference type="SMART" id="SM01011"/>
    </source>
</evidence>
<dbReference type="GO" id="GO:0006508">
    <property type="term" value="P:proteolysis"/>
    <property type="evidence" value="ECO:0007669"/>
    <property type="project" value="TreeGrafter"/>
</dbReference>
<evidence type="ECO:0000256" key="2">
    <source>
        <dbReference type="ARBA" id="ARBA00008766"/>
    </source>
</evidence>
<evidence type="ECO:0000313" key="10">
    <source>
        <dbReference type="Proteomes" id="UP000245884"/>
    </source>
</evidence>
<name>A0A316UKG3_9BASI</name>
<dbReference type="InterPro" id="IPR007865">
    <property type="entry name" value="Aminopep_P_N"/>
</dbReference>
<sequence length="590" mass="63811">MASSRASTSKVLLRSLSSSSAARPLSDIHPASPSPSPNSQRTQYGQPLPSSHPHLFPAYDTALPFPSLFPQRSLTPSHDYHHSLRGDAASSQLTPGITRAEYEARRRNLVDAIPDGSVVLVMGGRVKYMSGAIFYRFRQASNFFYLTGFNEPDAALVLEKRASTPRGFKMTMFVPPREAGYEAWNGPRTGTDGAVDVFGADEAIDIDGDGRSLLEYLKATLPGASTIYYDPPLCPTIPRKTSKLTSSNATTSQNLLNYLSPPSPSALDIFSKKTDFDAVVKLLAKAHDLAPLLDSHRLIKSPSELRLMRRAGQIAGLAHNSTMRFSQSPSAGSEAALEAHFEYTSSLLGAQRPAYVPVVAAGSRGCTIHYTSNDHPAPQGSLVTIDAGVEHAGYTSDITRAWPTSGHFTEPQRDLYSALLSVLKQCTALAVANNGYSLASLHRRSVELLRVELRQLGFDLALGELERCFYAHYLGHFLGLDLHDTPTVSRGTTLKEGMVITVEPGLYIPEDTTGLRSVVPRAFRGIGIRVEDDVAVGRGENVVLSAEAVKEVKDVEAVLQGWGGEEVERMVSAGQAGLGFDRGVETRQSV</sequence>
<dbReference type="GO" id="GO:0070006">
    <property type="term" value="F:metalloaminopeptidase activity"/>
    <property type="evidence" value="ECO:0007669"/>
    <property type="project" value="InterPro"/>
</dbReference>
<feature type="region of interest" description="Disordered" evidence="7">
    <location>
        <begin position="1"/>
        <end position="51"/>
    </location>
</feature>